<feature type="region of interest" description="Disordered" evidence="1">
    <location>
        <begin position="167"/>
        <end position="243"/>
    </location>
</feature>
<feature type="compositionally biased region" description="Basic and acidic residues" evidence="1">
    <location>
        <begin position="622"/>
        <end position="645"/>
    </location>
</feature>
<feature type="compositionally biased region" description="Pro residues" evidence="1">
    <location>
        <begin position="69"/>
        <end position="78"/>
    </location>
</feature>
<dbReference type="STRING" id="1314778.A0A5C3NWS8"/>
<feature type="compositionally biased region" description="Basic and acidic residues" evidence="1">
    <location>
        <begin position="718"/>
        <end position="772"/>
    </location>
</feature>
<dbReference type="AlphaFoldDB" id="A0A5C3NWS8"/>
<feature type="compositionally biased region" description="Basic and acidic residues" evidence="1">
    <location>
        <begin position="88"/>
        <end position="100"/>
    </location>
</feature>
<feature type="compositionally biased region" description="Basic and acidic residues" evidence="1">
    <location>
        <begin position="1114"/>
        <end position="1166"/>
    </location>
</feature>
<name>A0A5C3NWS8_9APHY</name>
<proteinExistence type="predicted"/>
<sequence length="1206" mass="131232">MSDRPNTPQNDEWEWSDDCTPRTPNGAAIRVEETPPPAPAQRAAAEQIPQARPVSPGTPIVINDTYDLPTPPGLPPLPLATQARRRTPLQERDVRSVEEQSVRAVRGICVLRSPPPPPATQQPRRVPLDEVDVNATRVSDGHASDGTGPVPAVELHEVQARAGSHVWLFPQTAPRTRRTAPNVSSATTAGSQGSSPLSFDLDTPAGTPSPSIRAAETRAATRNAAQGDGAAATTTTSMAGGEVPAADSTGAVLDAGSAAMVPLLSETLPTALQGDESQDLFRHFSTPPIPADEDTTQRNQNLATAEGLDANGPFKDGRTANETLDGDAGPGGAAAQPSPPATHGDDPSTGLEHAATQPATLASAASNTGAGGDVGSLATAMQLTPSAPDNINPAAAAARLAKARKRALQGTDNGRGERMEDAAELSFVPVASSTPTVATVALPPPPERWPLPRPADSLVMPRPDLPANGLPERLLQAQLDGANSWKDVRETTEAQTGRHAPMDADLRRQDSDSPTPEPPKKGKGKARARTADLSQAEHEAIPPPETRDGWDEAEILEARQRSLRQVIVDRAGGLYPEISPEDTQSGGAGPSHARYENEEPRYGPTSQPARDAHTSRGPTGSNRDRYPPRDRQPREYGCDSTRPWETDGAEQQPTGRPRDERARSAFYPLPNTRAADYLAGRGYQSTQMVSPAQRSPISRVPGLQQPLPRIPSPQNGRHAPEERVRGTRQRQDEDGRDVTANHARAGSEERHEWMYNAEEGRDPNTDEEHGWEDPDTAAGWMPEDGEVLPSALRNRAPLDNAAPTPVPDGGFPTIHRDDPETALRGMAIDWMREVWSDAPNTDVIVQVYNYRYTEDDVLNGRVAEALRWAFEQLSGERGFNVVPPEPEEGSSRRQRDMPSIWVIRGLTPRATEHALRRGYWSFPRISFAALPRATAMQNWLFTLEGFLEGNADKIRAAVLRVLREEDMQTWMAEMIATNPAYAGWSLRRALEDVFDSVQVETMQLGNGTHLANVFIRPPTRSLREWRRWVAELRSRRYRSFAIGTGRVRYVSSCSGCTSVSHPTHLCPFPRIPGWNGPAPGEGVFGERKSKTNPGSAYTRHSSRQDGPPGPDLQRNIRDRRGERGPGFQRDTRGARQRDNEDERSSRETSRRFRGDRADRDYPRRQEGGGGGGGSSRGGPRSHGRRNGDDREDRDGKGYGHGRGRKN</sequence>
<feature type="compositionally biased region" description="Low complexity" evidence="1">
    <location>
        <begin position="184"/>
        <end position="195"/>
    </location>
</feature>
<feature type="region of interest" description="Disordered" evidence="1">
    <location>
        <begin position="1077"/>
        <end position="1206"/>
    </location>
</feature>
<feature type="region of interest" description="Disordered" evidence="1">
    <location>
        <begin position="1"/>
        <end position="100"/>
    </location>
</feature>
<dbReference type="InParanoid" id="A0A5C3NWS8"/>
<evidence type="ECO:0000313" key="2">
    <source>
        <dbReference type="EMBL" id="TFK81824.1"/>
    </source>
</evidence>
<dbReference type="Proteomes" id="UP000308197">
    <property type="component" value="Unassembled WGS sequence"/>
</dbReference>
<evidence type="ECO:0000313" key="3">
    <source>
        <dbReference type="Proteomes" id="UP000308197"/>
    </source>
</evidence>
<feature type="region of interest" description="Disordered" evidence="1">
    <location>
        <begin position="304"/>
        <end position="352"/>
    </location>
</feature>
<feature type="compositionally biased region" description="Low complexity" evidence="1">
    <location>
        <begin position="213"/>
        <end position="241"/>
    </location>
</feature>
<keyword evidence="3" id="KW-1185">Reference proteome</keyword>
<feature type="compositionally biased region" description="Basic and acidic residues" evidence="1">
    <location>
        <begin position="535"/>
        <end position="550"/>
    </location>
</feature>
<reference evidence="2 3" key="1">
    <citation type="journal article" date="2019" name="Nat. Ecol. Evol.">
        <title>Megaphylogeny resolves global patterns of mushroom evolution.</title>
        <authorList>
            <person name="Varga T."/>
            <person name="Krizsan K."/>
            <person name="Foldi C."/>
            <person name="Dima B."/>
            <person name="Sanchez-Garcia M."/>
            <person name="Sanchez-Ramirez S."/>
            <person name="Szollosi G.J."/>
            <person name="Szarkandi J.G."/>
            <person name="Papp V."/>
            <person name="Albert L."/>
            <person name="Andreopoulos W."/>
            <person name="Angelini C."/>
            <person name="Antonin V."/>
            <person name="Barry K.W."/>
            <person name="Bougher N.L."/>
            <person name="Buchanan P."/>
            <person name="Buyck B."/>
            <person name="Bense V."/>
            <person name="Catcheside P."/>
            <person name="Chovatia M."/>
            <person name="Cooper J."/>
            <person name="Damon W."/>
            <person name="Desjardin D."/>
            <person name="Finy P."/>
            <person name="Geml J."/>
            <person name="Haridas S."/>
            <person name="Hughes K."/>
            <person name="Justo A."/>
            <person name="Karasinski D."/>
            <person name="Kautmanova I."/>
            <person name="Kiss B."/>
            <person name="Kocsube S."/>
            <person name="Kotiranta H."/>
            <person name="LaButti K.M."/>
            <person name="Lechner B.E."/>
            <person name="Liimatainen K."/>
            <person name="Lipzen A."/>
            <person name="Lukacs Z."/>
            <person name="Mihaltcheva S."/>
            <person name="Morgado L.N."/>
            <person name="Niskanen T."/>
            <person name="Noordeloos M.E."/>
            <person name="Ohm R.A."/>
            <person name="Ortiz-Santana B."/>
            <person name="Ovrebo C."/>
            <person name="Racz N."/>
            <person name="Riley R."/>
            <person name="Savchenko A."/>
            <person name="Shiryaev A."/>
            <person name="Soop K."/>
            <person name="Spirin V."/>
            <person name="Szebenyi C."/>
            <person name="Tomsovsky M."/>
            <person name="Tulloss R.E."/>
            <person name="Uehling J."/>
            <person name="Grigoriev I.V."/>
            <person name="Vagvolgyi C."/>
            <person name="Papp T."/>
            <person name="Martin F.M."/>
            <person name="Miettinen O."/>
            <person name="Hibbett D.S."/>
            <person name="Nagy L.G."/>
        </authorList>
    </citation>
    <scope>NUCLEOTIDE SEQUENCE [LARGE SCALE GENOMIC DNA]</scope>
    <source>
        <strain evidence="2 3">HHB13444</strain>
    </source>
</reference>
<feature type="region of interest" description="Disordered" evidence="1">
    <location>
        <begin position="798"/>
        <end position="818"/>
    </location>
</feature>
<feature type="compositionally biased region" description="Basic and acidic residues" evidence="1">
    <location>
        <begin position="500"/>
        <end position="511"/>
    </location>
</feature>
<feature type="compositionally biased region" description="Polar residues" evidence="1">
    <location>
        <begin position="685"/>
        <end position="696"/>
    </location>
</feature>
<organism evidence="2 3">
    <name type="scientific">Polyporus arcularius HHB13444</name>
    <dbReference type="NCBI Taxonomy" id="1314778"/>
    <lineage>
        <taxon>Eukaryota</taxon>
        <taxon>Fungi</taxon>
        <taxon>Dikarya</taxon>
        <taxon>Basidiomycota</taxon>
        <taxon>Agaricomycotina</taxon>
        <taxon>Agaricomycetes</taxon>
        <taxon>Polyporales</taxon>
        <taxon>Polyporaceae</taxon>
        <taxon>Polyporus</taxon>
    </lineage>
</organism>
<feature type="region of interest" description="Disordered" evidence="1">
    <location>
        <begin position="438"/>
        <end position="469"/>
    </location>
</feature>
<feature type="region of interest" description="Disordered" evidence="1">
    <location>
        <begin position="481"/>
        <end position="550"/>
    </location>
</feature>
<evidence type="ECO:0000256" key="1">
    <source>
        <dbReference type="SAM" id="MobiDB-lite"/>
    </source>
</evidence>
<feature type="region of interest" description="Disordered" evidence="1">
    <location>
        <begin position="575"/>
        <end position="673"/>
    </location>
</feature>
<feature type="region of interest" description="Disordered" evidence="1">
    <location>
        <begin position="685"/>
        <end position="772"/>
    </location>
</feature>
<gene>
    <name evidence="2" type="ORF">K466DRAFT_568792</name>
</gene>
<feature type="compositionally biased region" description="Gly residues" evidence="1">
    <location>
        <begin position="1167"/>
        <end position="1176"/>
    </location>
</feature>
<feature type="compositionally biased region" description="Polar residues" evidence="1">
    <location>
        <begin position="1"/>
        <end position="10"/>
    </location>
</feature>
<accession>A0A5C3NWS8</accession>
<feature type="compositionally biased region" description="Basic and acidic residues" evidence="1">
    <location>
        <begin position="1185"/>
        <end position="1197"/>
    </location>
</feature>
<feature type="compositionally biased region" description="Low complexity" evidence="1">
    <location>
        <begin position="40"/>
        <end position="53"/>
    </location>
</feature>
<feature type="compositionally biased region" description="Pro residues" evidence="1">
    <location>
        <begin position="442"/>
        <end position="453"/>
    </location>
</feature>
<dbReference type="EMBL" id="ML211555">
    <property type="protein sequence ID" value="TFK81824.1"/>
    <property type="molecule type" value="Genomic_DNA"/>
</dbReference>
<protein>
    <submittedName>
        <fullName evidence="2">Uncharacterized protein</fullName>
    </submittedName>
</protein>